<feature type="chain" id="PRO_5020935587" evidence="1">
    <location>
        <begin position="20"/>
        <end position="539"/>
    </location>
</feature>
<proteinExistence type="predicted"/>
<organism evidence="2 3">
    <name type="scientific">Hamiltosporidium tvaerminnensis</name>
    <dbReference type="NCBI Taxonomy" id="1176355"/>
    <lineage>
        <taxon>Eukaryota</taxon>
        <taxon>Fungi</taxon>
        <taxon>Fungi incertae sedis</taxon>
        <taxon>Microsporidia</taxon>
        <taxon>Dubosqiidae</taxon>
        <taxon>Hamiltosporidium</taxon>
    </lineage>
</organism>
<feature type="signal peptide" evidence="1">
    <location>
        <begin position="1"/>
        <end position="19"/>
    </location>
</feature>
<keyword evidence="1" id="KW-0732">Signal</keyword>
<evidence type="ECO:0000313" key="2">
    <source>
        <dbReference type="EMBL" id="TBU09160.1"/>
    </source>
</evidence>
<accession>A0A4Q9LP98</accession>
<name>A0A4Q9LP98_9MICR</name>
<gene>
    <name evidence="2" type="ORF">CWI38_2177p0010</name>
</gene>
<protein>
    <submittedName>
        <fullName evidence="2">Uncharacterized protein</fullName>
    </submittedName>
</protein>
<dbReference type="AlphaFoldDB" id="A0A4Q9LP98"/>
<comment type="caution">
    <text evidence="2">The sequence shown here is derived from an EMBL/GenBank/DDBJ whole genome shotgun (WGS) entry which is preliminary data.</text>
</comment>
<evidence type="ECO:0000256" key="1">
    <source>
        <dbReference type="SAM" id="SignalP"/>
    </source>
</evidence>
<sequence length="539" mass="64770">MKHLFLPIVLPLFLLSSNTTVIRRKRVLEYRKIRQTPYIDNINEIKPLETYIKNNRFSKNTGVDDNKTPSILSLSKNNVLVWRNKKEGKYIGSSDMEKKYQIKKEKCLEFKHNKTETVDDFLSSNEEEIERIYDFNDDKTETVDDFLSSNEEEIERIYDFNDDKKHEYFLSKISEILEKKPNLKLARSICNSKAFLTDTTFENNNLKLIFFWLQKLLKELNKINKKNLLMNFEEIILGISAEEIVKYFLIHLKQHISLFVEMNIYNIEDFKSDISEMNLIVSKFLIRIFSINSRKKIFHLFPQFESVLNLMFKSKNSYNFLNFNSIFPTFLLIFIVEDSYKELQGGRKTNIEILYTNKYFERLLIFNYAIQELVCSLDNISDQVKPENLEMIPEFMDNINFFDENKSMLLHPRSNVHILFTYYNFLYSIVFLYIENASSENNDFETSLFNIIDHLNFIFYMYRNDCTLDYPTIFNMIEEMSRKFLKLNPFKNICSRTTELKILNRVFEENHKMSFFNRITRYNKSIRKNTSYLKRKLKN</sequence>
<dbReference type="Proteomes" id="UP000292282">
    <property type="component" value="Unassembled WGS sequence"/>
</dbReference>
<keyword evidence="3" id="KW-1185">Reference proteome</keyword>
<evidence type="ECO:0000313" key="3">
    <source>
        <dbReference type="Proteomes" id="UP000292282"/>
    </source>
</evidence>
<dbReference type="EMBL" id="PITK01002177">
    <property type="protein sequence ID" value="TBU09160.1"/>
    <property type="molecule type" value="Genomic_DNA"/>
</dbReference>
<reference evidence="2 3" key="1">
    <citation type="submission" date="2017-12" db="EMBL/GenBank/DDBJ databases">
        <authorList>
            <person name="Pombert J.-F."/>
            <person name="Haag K.L."/>
            <person name="Ebert D."/>
        </authorList>
    </citation>
    <scope>NUCLEOTIDE SEQUENCE [LARGE SCALE GENOMIC DNA]</scope>
    <source>
        <strain evidence="2">IL-G-3</strain>
    </source>
</reference>
<dbReference type="VEuPathDB" id="MicrosporidiaDB:CWI38_2177p0010"/>